<name>A0A418NR45_9SPHN</name>
<organism evidence="2 3">
    <name type="scientific">Aurantiacibacter zhengii</name>
    <dbReference type="NCBI Taxonomy" id="2307003"/>
    <lineage>
        <taxon>Bacteria</taxon>
        <taxon>Pseudomonadati</taxon>
        <taxon>Pseudomonadota</taxon>
        <taxon>Alphaproteobacteria</taxon>
        <taxon>Sphingomonadales</taxon>
        <taxon>Erythrobacteraceae</taxon>
        <taxon>Aurantiacibacter</taxon>
    </lineage>
</organism>
<dbReference type="EMBL" id="QXFL01000005">
    <property type="protein sequence ID" value="RIV85186.1"/>
    <property type="molecule type" value="Genomic_DNA"/>
</dbReference>
<reference evidence="2 3" key="1">
    <citation type="submission" date="2018-08" db="EMBL/GenBank/DDBJ databases">
        <title>Erythrobacter zhengii sp.nov., a bacterium isolated from deep-sea sediment.</title>
        <authorList>
            <person name="Fang C."/>
            <person name="Wu Y.-H."/>
            <person name="Sun C."/>
            <person name="Wang H."/>
            <person name="Cheng H."/>
            <person name="Meng F.-X."/>
            <person name="Wang C.-S."/>
            <person name="Xu X.-W."/>
        </authorList>
    </citation>
    <scope>NUCLEOTIDE SEQUENCE [LARGE SCALE GENOMIC DNA]</scope>
    <source>
        <strain evidence="2 3">V18</strain>
    </source>
</reference>
<dbReference type="AlphaFoldDB" id="A0A418NR45"/>
<dbReference type="Proteomes" id="UP000286576">
    <property type="component" value="Unassembled WGS sequence"/>
</dbReference>
<gene>
    <name evidence="2" type="ORF">D2V07_12975</name>
</gene>
<sequence length="596" mass="66024">MLRQKNVRPLWPAESASYNAEAMDNAPFNILMIEMLRRASDAFPETKAQLDAYLEMKAKTEERGGDGKLTSAARKARETLRNPLLVQMPLNRTSRQHEKATRKRKATAEKSIAEALLKFVDYDQYQVELDILNEDNPATDADVPPSRERTDQDRLDAMARPFIEGLVERGIAPSTIGRLTDLPKDLITRLIADLRDDPDFQNPENLWVQMMRAGILDAFAGSMTPEEAAAIDYAKHTLKDDPRAAEFGQKAREDCGLPAGFSTTFLEGLYHLRTCLAEVSEGQARAYARAHRLVHDRDVGLLGKVLGLTEQGDLDRLQTVVHFVTRRGAYETHDTALEIQLVAVRNAFERLGAHDRSTDDWARDVPKMISSLAEDFADTVPGSEAFEMLLASGFRLSATYEEVAHLAERRREEERHDIFLDEIRVACSAAQRFKVEGHTVHLEWDEGFEEIDAKAWDQASWEAHHGPLFGDCESDDDPADELTSIAREVGTGDGTVSAGSAGMASDTPPLADEKADPTSTSGDAETPSPGSASLPVITASQAPASLSLFEFERDGKTNDAPHEEASRPRAQEKSAAQKPLPMTRPTIDKLTDEDFR</sequence>
<protein>
    <submittedName>
        <fullName evidence="2">Uncharacterized protein</fullName>
    </submittedName>
</protein>
<proteinExistence type="predicted"/>
<evidence type="ECO:0000313" key="2">
    <source>
        <dbReference type="EMBL" id="RIV85186.1"/>
    </source>
</evidence>
<keyword evidence="3" id="KW-1185">Reference proteome</keyword>
<feature type="region of interest" description="Disordered" evidence="1">
    <location>
        <begin position="489"/>
        <end position="596"/>
    </location>
</feature>
<comment type="caution">
    <text evidence="2">The sequence shown here is derived from an EMBL/GenBank/DDBJ whole genome shotgun (WGS) entry which is preliminary data.</text>
</comment>
<accession>A0A418NR45</accession>
<feature type="compositionally biased region" description="Basic and acidic residues" evidence="1">
    <location>
        <begin position="586"/>
        <end position="596"/>
    </location>
</feature>
<feature type="compositionally biased region" description="Polar residues" evidence="1">
    <location>
        <begin position="517"/>
        <end position="531"/>
    </location>
</feature>
<feature type="compositionally biased region" description="Basic and acidic residues" evidence="1">
    <location>
        <begin position="550"/>
        <end position="572"/>
    </location>
</feature>
<evidence type="ECO:0000313" key="3">
    <source>
        <dbReference type="Proteomes" id="UP000286576"/>
    </source>
</evidence>
<evidence type="ECO:0000256" key="1">
    <source>
        <dbReference type="SAM" id="MobiDB-lite"/>
    </source>
</evidence>